<proteinExistence type="predicted"/>
<evidence type="ECO:0000256" key="1">
    <source>
        <dbReference type="SAM" id="Phobius"/>
    </source>
</evidence>
<feature type="transmembrane region" description="Helical" evidence="1">
    <location>
        <begin position="55"/>
        <end position="72"/>
    </location>
</feature>
<organism evidence="2 3">
    <name type="scientific">Lentzea flava</name>
    <dbReference type="NCBI Taxonomy" id="103732"/>
    <lineage>
        <taxon>Bacteria</taxon>
        <taxon>Bacillati</taxon>
        <taxon>Actinomycetota</taxon>
        <taxon>Actinomycetes</taxon>
        <taxon>Pseudonocardiales</taxon>
        <taxon>Pseudonocardiaceae</taxon>
        <taxon>Lentzea</taxon>
    </lineage>
</organism>
<accession>A0ABQ2UJC8</accession>
<keyword evidence="1" id="KW-0472">Membrane</keyword>
<name>A0ABQ2UJC8_9PSEU</name>
<keyword evidence="1" id="KW-1133">Transmembrane helix</keyword>
<evidence type="ECO:0000313" key="3">
    <source>
        <dbReference type="Proteomes" id="UP000649573"/>
    </source>
</evidence>
<dbReference type="EMBL" id="BMRE01000009">
    <property type="protein sequence ID" value="GGU33868.1"/>
    <property type="molecule type" value="Genomic_DNA"/>
</dbReference>
<dbReference type="RefSeq" id="WP_189254035.1">
    <property type="nucleotide sequence ID" value="NZ_BMRE01000009.1"/>
</dbReference>
<keyword evidence="3" id="KW-1185">Reference proteome</keyword>
<comment type="caution">
    <text evidence="2">The sequence shown here is derived from an EMBL/GenBank/DDBJ whole genome shotgun (WGS) entry which is preliminary data.</text>
</comment>
<evidence type="ECO:0000313" key="2">
    <source>
        <dbReference type="EMBL" id="GGU33868.1"/>
    </source>
</evidence>
<reference evidence="3" key="1">
    <citation type="journal article" date="2019" name="Int. J. Syst. Evol. Microbiol.">
        <title>The Global Catalogue of Microorganisms (GCM) 10K type strain sequencing project: providing services to taxonomists for standard genome sequencing and annotation.</title>
        <authorList>
            <consortium name="The Broad Institute Genomics Platform"/>
            <consortium name="The Broad Institute Genome Sequencing Center for Infectious Disease"/>
            <person name="Wu L."/>
            <person name="Ma J."/>
        </authorList>
    </citation>
    <scope>NUCLEOTIDE SEQUENCE [LARGE SCALE GENOMIC DNA]</scope>
    <source>
        <strain evidence="3">JCM 3296</strain>
    </source>
</reference>
<gene>
    <name evidence="2" type="ORF">GCM10010178_27560</name>
</gene>
<protein>
    <submittedName>
        <fullName evidence="2">Uncharacterized protein</fullName>
    </submittedName>
</protein>
<sequence>MADDFSMRNNLSAEIGDNASVVQMHNVHGDVLLMAGRKRSTATTAFRLDSADMRAAALGLTAIAAVLLVSGLRRARATSV</sequence>
<keyword evidence="1" id="KW-0812">Transmembrane</keyword>
<dbReference type="Proteomes" id="UP000649573">
    <property type="component" value="Unassembled WGS sequence"/>
</dbReference>